<feature type="transmembrane region" description="Helical" evidence="1">
    <location>
        <begin position="131"/>
        <end position="149"/>
    </location>
</feature>
<organism evidence="2 3">
    <name type="scientific">Nocardiopsis tropica</name>
    <dbReference type="NCBI Taxonomy" id="109330"/>
    <lineage>
        <taxon>Bacteria</taxon>
        <taxon>Bacillati</taxon>
        <taxon>Actinomycetota</taxon>
        <taxon>Actinomycetes</taxon>
        <taxon>Streptosporangiales</taxon>
        <taxon>Nocardiopsidaceae</taxon>
        <taxon>Nocardiopsis</taxon>
    </lineage>
</organism>
<keyword evidence="1" id="KW-0812">Transmembrane</keyword>
<evidence type="ECO:0000256" key="1">
    <source>
        <dbReference type="SAM" id="Phobius"/>
    </source>
</evidence>
<protein>
    <recommendedName>
        <fullName evidence="4">Integral membrane protein</fullName>
    </recommendedName>
</protein>
<comment type="caution">
    <text evidence="2">The sequence shown here is derived from an EMBL/GenBank/DDBJ whole genome shotgun (WGS) entry which is preliminary data.</text>
</comment>
<gene>
    <name evidence="2" type="ORF">Q8A49_10570</name>
</gene>
<dbReference type="EMBL" id="JAUUCC010000021">
    <property type="protein sequence ID" value="MEE2050936.1"/>
    <property type="molecule type" value="Genomic_DNA"/>
</dbReference>
<evidence type="ECO:0000313" key="2">
    <source>
        <dbReference type="EMBL" id="MEE2050936.1"/>
    </source>
</evidence>
<reference evidence="2 3" key="1">
    <citation type="submission" date="2023-07" db="EMBL/GenBank/DDBJ databases">
        <authorList>
            <person name="Girao M."/>
            <person name="Carvalho M.F."/>
        </authorList>
    </citation>
    <scope>NUCLEOTIDE SEQUENCE [LARGE SCALE GENOMIC DNA]</scope>
    <source>
        <strain evidence="2 3">66/93</strain>
    </source>
</reference>
<name>A0ABU7KNR1_9ACTN</name>
<dbReference type="RefSeq" id="WP_330158108.1">
    <property type="nucleotide sequence ID" value="NZ_BAAAJA010000037.1"/>
</dbReference>
<evidence type="ECO:0008006" key="4">
    <source>
        <dbReference type="Google" id="ProtNLM"/>
    </source>
</evidence>
<keyword evidence="1" id="KW-1133">Transmembrane helix</keyword>
<feature type="transmembrane region" description="Helical" evidence="1">
    <location>
        <begin position="99"/>
        <end position="119"/>
    </location>
</feature>
<evidence type="ECO:0000313" key="3">
    <source>
        <dbReference type="Proteomes" id="UP001348641"/>
    </source>
</evidence>
<accession>A0ABU7KNR1</accession>
<dbReference type="Proteomes" id="UP001348641">
    <property type="component" value="Unassembled WGS sequence"/>
</dbReference>
<sequence length="346" mass="37689">MSEDVIRPRPVIDPSLPEELREEVTWQARAPDRFPRRYDTGSAGRRARLREGGVQLLGVGFTTALALFTAGWYLGMVIVSISLVAYVAALVCRGDARPAVRATGALVGAGAVAAAPVWLTDVVPQDPFPGMPWALFGVLVAMVAADALTSSAGRAVEGPRQQFVVLSDDLTEADRALVAEVQRTIDLVSDARADLGADALDTDRALAVLREQEWRIASLLARQRELRRAHARRWQRASSPRVRDALRPQREHLGAVEDAVRARVAQITAYGVLVEQAVAAHREWEQCQEAVDSTADYVDHRVSAGFLGTASADVSELCATAESARRVRDERVERMLTADRLLTAPE</sequence>
<proteinExistence type="predicted"/>
<feature type="transmembrane region" description="Helical" evidence="1">
    <location>
        <begin position="70"/>
        <end position="92"/>
    </location>
</feature>
<keyword evidence="1" id="KW-0472">Membrane</keyword>